<comment type="catalytic activity">
    <reaction evidence="11">
        <text>L-lysyl(4)-[histone H3] + 3 S-adenosyl-L-methionine = N(6),N(6),N(6)-trimethyl-L-lysyl(4)-[histone H3] + 3 S-adenosyl-L-homocysteine + 3 H(+)</text>
        <dbReference type="Rhea" id="RHEA:60260"/>
        <dbReference type="Rhea" id="RHEA-COMP:15537"/>
        <dbReference type="Rhea" id="RHEA-COMP:15547"/>
        <dbReference type="ChEBI" id="CHEBI:15378"/>
        <dbReference type="ChEBI" id="CHEBI:29969"/>
        <dbReference type="ChEBI" id="CHEBI:57856"/>
        <dbReference type="ChEBI" id="CHEBI:59789"/>
        <dbReference type="ChEBI" id="CHEBI:61961"/>
        <dbReference type="EC" id="2.1.1.354"/>
    </reaction>
</comment>
<dbReference type="PROSITE" id="PS50868">
    <property type="entry name" value="POST_SET"/>
    <property type="match status" value="1"/>
</dbReference>
<dbReference type="GO" id="GO:0140999">
    <property type="term" value="F:histone H3K4 trimethyltransferase activity"/>
    <property type="evidence" value="ECO:0007669"/>
    <property type="project" value="UniProtKB-EC"/>
</dbReference>
<dbReference type="SMART" id="SM00317">
    <property type="entry name" value="SET"/>
    <property type="match status" value="1"/>
</dbReference>
<evidence type="ECO:0000256" key="15">
    <source>
        <dbReference type="SAM" id="MobiDB-lite"/>
    </source>
</evidence>
<dbReference type="PANTHER" id="PTHR45814">
    <property type="entry name" value="HISTONE-LYSINE N-METHYLTRANSFERASE SETD1"/>
    <property type="match status" value="1"/>
</dbReference>
<feature type="region of interest" description="Disordered" evidence="15">
    <location>
        <begin position="371"/>
        <end position="410"/>
    </location>
</feature>
<evidence type="ECO:0000256" key="6">
    <source>
        <dbReference type="ARBA" id="ARBA00022853"/>
    </source>
</evidence>
<dbReference type="Gene3D" id="2.170.270.10">
    <property type="entry name" value="SET domain"/>
    <property type="match status" value="1"/>
</dbReference>
<feature type="compositionally biased region" description="Basic and acidic residues" evidence="15">
    <location>
        <begin position="945"/>
        <end position="962"/>
    </location>
</feature>
<dbReference type="InterPro" id="IPR024657">
    <property type="entry name" value="COMPASS_Set1_N-SET"/>
</dbReference>
<keyword evidence="6" id="KW-0156">Chromatin regulator</keyword>
<feature type="compositionally biased region" description="Low complexity" evidence="15">
    <location>
        <begin position="783"/>
        <end position="794"/>
    </location>
</feature>
<dbReference type="GO" id="GO:0048188">
    <property type="term" value="C:Set1C/COMPASS complex"/>
    <property type="evidence" value="ECO:0007669"/>
    <property type="project" value="InterPro"/>
</dbReference>
<dbReference type="InterPro" id="IPR003616">
    <property type="entry name" value="Post-SET_dom"/>
</dbReference>
<feature type="region of interest" description="Disordered" evidence="15">
    <location>
        <begin position="708"/>
        <end position="1007"/>
    </location>
</feature>
<evidence type="ECO:0000256" key="14">
    <source>
        <dbReference type="PROSITE-ProRule" id="PRU00176"/>
    </source>
</evidence>
<feature type="compositionally biased region" description="Polar residues" evidence="15">
    <location>
        <begin position="1074"/>
        <end position="1084"/>
    </location>
</feature>
<feature type="region of interest" description="Disordered" evidence="15">
    <location>
        <begin position="450"/>
        <end position="497"/>
    </location>
</feature>
<feature type="compositionally biased region" description="Polar residues" evidence="15">
    <location>
        <begin position="849"/>
        <end position="866"/>
    </location>
</feature>
<feature type="compositionally biased region" description="Basic residues" evidence="15">
    <location>
        <begin position="739"/>
        <end position="750"/>
    </location>
</feature>
<feature type="region of interest" description="Disordered" evidence="15">
    <location>
        <begin position="300"/>
        <end position="338"/>
    </location>
</feature>
<feature type="compositionally biased region" description="Basic and acidic residues" evidence="15">
    <location>
        <begin position="714"/>
        <end position="738"/>
    </location>
</feature>
<evidence type="ECO:0000259" key="18">
    <source>
        <dbReference type="PROSITE" id="PS50868"/>
    </source>
</evidence>
<dbReference type="InterPro" id="IPR046341">
    <property type="entry name" value="SET_dom_sf"/>
</dbReference>
<evidence type="ECO:0000256" key="13">
    <source>
        <dbReference type="ARBA" id="ARBA00049129"/>
    </source>
</evidence>
<feature type="region of interest" description="Disordered" evidence="15">
    <location>
        <begin position="245"/>
        <end position="284"/>
    </location>
</feature>
<evidence type="ECO:0000259" key="17">
    <source>
        <dbReference type="PROSITE" id="PS50280"/>
    </source>
</evidence>
<dbReference type="EMBL" id="HACA01009065">
    <property type="protein sequence ID" value="CDW26426.1"/>
    <property type="molecule type" value="Transcribed_RNA"/>
</dbReference>
<dbReference type="PANTHER" id="PTHR45814:SF2">
    <property type="entry name" value="HISTONE-LYSINE N-METHYLTRANSFERASE SETD1"/>
    <property type="match status" value="1"/>
</dbReference>
<evidence type="ECO:0000256" key="3">
    <source>
        <dbReference type="ARBA" id="ARBA00022603"/>
    </source>
</evidence>
<dbReference type="CDD" id="cd19169">
    <property type="entry name" value="SET_SETD1"/>
    <property type="match status" value="1"/>
</dbReference>
<evidence type="ECO:0000256" key="5">
    <source>
        <dbReference type="ARBA" id="ARBA00022691"/>
    </source>
</evidence>
<evidence type="ECO:0000313" key="19">
    <source>
        <dbReference type="EMBL" id="CDW26426.1"/>
    </source>
</evidence>
<keyword evidence="5" id="KW-0949">S-adenosyl-L-methionine</keyword>
<feature type="compositionally biased region" description="Low complexity" evidence="15">
    <location>
        <begin position="245"/>
        <end position="262"/>
    </location>
</feature>
<evidence type="ECO:0000256" key="7">
    <source>
        <dbReference type="ARBA" id="ARBA00022884"/>
    </source>
</evidence>
<dbReference type="InterPro" id="IPR044570">
    <property type="entry name" value="Set1-like"/>
</dbReference>
<feature type="domain" description="Post-SET" evidence="18">
    <location>
        <begin position="1378"/>
        <end position="1394"/>
    </location>
</feature>
<dbReference type="PROSITE" id="PS50102">
    <property type="entry name" value="RRM"/>
    <property type="match status" value="1"/>
</dbReference>
<feature type="region of interest" description="Disordered" evidence="15">
    <location>
        <begin position="632"/>
        <end position="665"/>
    </location>
</feature>
<feature type="compositionally biased region" description="Polar residues" evidence="15">
    <location>
        <begin position="978"/>
        <end position="1000"/>
    </location>
</feature>
<feature type="compositionally biased region" description="Basic and acidic residues" evidence="15">
    <location>
        <begin position="751"/>
        <end position="765"/>
    </location>
</feature>
<evidence type="ECO:0000256" key="1">
    <source>
        <dbReference type="ARBA" id="ARBA00004123"/>
    </source>
</evidence>
<dbReference type="SMART" id="SM00508">
    <property type="entry name" value="PostSET"/>
    <property type="match status" value="1"/>
</dbReference>
<dbReference type="InterPro" id="IPR035979">
    <property type="entry name" value="RBD_domain_sf"/>
</dbReference>
<dbReference type="SUPFAM" id="SSF54928">
    <property type="entry name" value="RNA-binding domain, RBD"/>
    <property type="match status" value="1"/>
</dbReference>
<keyword evidence="3" id="KW-0489">Methyltransferase</keyword>
<dbReference type="Pfam" id="PF00076">
    <property type="entry name" value="RRM_1"/>
    <property type="match status" value="1"/>
</dbReference>
<comment type="subcellular location">
    <subcellularLocation>
        <location evidence="1">Nucleus</location>
    </subcellularLocation>
</comment>
<keyword evidence="9" id="KW-0804">Transcription</keyword>
<dbReference type="SMART" id="SM01291">
    <property type="entry name" value="N-SET"/>
    <property type="match status" value="1"/>
</dbReference>
<feature type="region of interest" description="Disordered" evidence="15">
    <location>
        <begin position="1039"/>
        <end position="1085"/>
    </location>
</feature>
<dbReference type="EC" id="2.1.1.354" evidence="2"/>
<feature type="region of interest" description="Disordered" evidence="15">
    <location>
        <begin position="1014"/>
        <end position="1033"/>
    </location>
</feature>
<evidence type="ECO:0000259" key="16">
    <source>
        <dbReference type="PROSITE" id="PS50102"/>
    </source>
</evidence>
<comment type="catalytic activity">
    <reaction evidence="12">
        <text>N(6)-methyl-L-lysyl(4)-[histone H3] + S-adenosyl-L-methionine = N(6),N(6)-dimethyl-L-lysyl(4)-[histone H3] + S-adenosyl-L-homocysteine + H(+)</text>
        <dbReference type="Rhea" id="RHEA:60268"/>
        <dbReference type="Rhea" id="RHEA-COMP:15540"/>
        <dbReference type="Rhea" id="RHEA-COMP:15543"/>
        <dbReference type="ChEBI" id="CHEBI:15378"/>
        <dbReference type="ChEBI" id="CHEBI:57856"/>
        <dbReference type="ChEBI" id="CHEBI:59789"/>
        <dbReference type="ChEBI" id="CHEBI:61929"/>
        <dbReference type="ChEBI" id="CHEBI:61976"/>
    </reaction>
</comment>
<dbReference type="InterPro" id="IPR000504">
    <property type="entry name" value="RRM_dom"/>
</dbReference>
<feature type="compositionally biased region" description="Polar residues" evidence="15">
    <location>
        <begin position="300"/>
        <end position="325"/>
    </location>
</feature>
<dbReference type="Pfam" id="PF11764">
    <property type="entry name" value="N-SET"/>
    <property type="match status" value="1"/>
</dbReference>
<feature type="compositionally biased region" description="Pro residues" evidence="15">
    <location>
        <begin position="1050"/>
        <end position="1063"/>
    </location>
</feature>
<dbReference type="InterPro" id="IPR001214">
    <property type="entry name" value="SET_dom"/>
</dbReference>
<proteinExistence type="predicted"/>
<dbReference type="FunFam" id="2.170.270.10:FF:000010">
    <property type="entry name" value="Histone-lysine N-methyltransferase"/>
    <property type="match status" value="1"/>
</dbReference>
<dbReference type="OrthoDB" id="308383at2759"/>
<feature type="domain" description="RRM" evidence="16">
    <location>
        <begin position="94"/>
        <end position="165"/>
    </location>
</feature>
<dbReference type="SUPFAM" id="SSF82199">
    <property type="entry name" value="SET domain"/>
    <property type="match status" value="1"/>
</dbReference>
<dbReference type="GO" id="GO:0032259">
    <property type="term" value="P:methylation"/>
    <property type="evidence" value="ECO:0007669"/>
    <property type="project" value="UniProtKB-KW"/>
</dbReference>
<keyword evidence="7 14" id="KW-0694">RNA-binding</keyword>
<dbReference type="Pfam" id="PF00856">
    <property type="entry name" value="SET"/>
    <property type="match status" value="1"/>
</dbReference>
<evidence type="ECO:0000256" key="4">
    <source>
        <dbReference type="ARBA" id="ARBA00022679"/>
    </source>
</evidence>
<dbReference type="Gene3D" id="3.30.70.330">
    <property type="match status" value="1"/>
</dbReference>
<sequence length="1394" mass="158246">MIESSLGGGPPLKWHSFKMILDPQIHAGVRKTVRYDGCLTVPPGGPGGVVNLNPSDPRSKMPPALVRWKRLECMELSVPRFKIDENYVGDPPPVEVTVENLNDNVDQTFLERMIRKFGNIEELEIYYHPVRRKHLGLARIVFELVRSAKNCVKELHGKSVMGKQLNCYVDPFFASAKKMYAELTTEKKQEEPPPIPTNDQSPSNKRNLNNPYYSRDRATTLDYALERSNSYEGDRNEERSYYDYHAPLPQQPSSSQQSQHTPSHLHHSHASYPPPPSGSHGSIETHAAYNSMPMEYWQHPSSVYPNTPQDQGTPSSMETPLSQTEGVVPNEDEDLHDSNQKMDLDTRLKLLMKKGSGSGLIPAFLLNELNSEEEEEEEDKTEKVPTDVDLRTNGIDPFKNPEPIQPELSRPPSPFISVEAYESSSIAWQESKKRASNILAQNIHVNVQNSQKDTSSCINNGTHPSSGKRPTSRESDQMSLSSLSSGDDKIMQQQQASGVYPSMASCLPYPPPGSAPFTFTYSGGWGFDPYTQQWTMHGPVMPPLPGYPPQGIPPPPLPFEAENEIENRKNNLNNKINLTDQYRKLLDESVDVFVRDLKRTIRRDMSKKIGETFAFNLYDEWWQSKENELKNKRIKSKEKRPSSTKPLAESNKLINSSTCEENSEIPKAEDLTSIFDKQRDLSGVANSGGSFGAGGSLGFGFRGSIPKLPSFKIKPTEKKRSDSSDDDSSRKIDDDYLSRRRRREERHRRRREEEKRRRSTKDKSQDSSSQRHRSRSRDKSSSSRKTSSSKVGKSSKNERRREREIRRDKRLKDKSGEEISETIPSGVNKENKSETSISELALSKEEETSFPSLKSKSQTIYTSSSDNEQEIEKESTKNVKDGNNLETTVDKIEKNVSKKKTVVCSSSEVNEASLDDKSVPNIESSSESDYSEEKENKFNSKKLSRKIDKISLKSKKKQDVKVSSESSSFSSDQRQESLPSTKKPSTTALATQKFESSTDSALEDKQSPPHIIDHCYAAVPPKDPDSSSKKRQNSFAEDFANDHGYTKPRSPSPVPTPDPAPPPLKEKKPKPLNQIKTSTSSADTKWSLRDPKEQFEVVYRFLTHGLDLEDLRYLKSCYEMMLNQHSNNKNMMWMNDTHWVDHPVTDLGTAPPNKRRRKDDFSKMHTSGSCRTEGYYKMDPREKMRTKYHLHRDPNSLIINKITNLEGAATRGKIVSAQNLSREARNNQRRQLAVLGDDALNSDLLKFNQLKFRRKQMTFGKSAIHDWGLFAMEDIGADEMVIEYVGSVIRPVLSDVRENRYEKQGIGSSYLFRIDSEYVVDATKCGNLARFINHSCDPNCYAKIITIDGEKKIVIYSRQPIAFGEEITYDYKFPIEDEKIRCLCGSKNCRKYLN</sequence>
<evidence type="ECO:0000256" key="10">
    <source>
        <dbReference type="ARBA" id="ARBA00023242"/>
    </source>
</evidence>
<dbReference type="InterPro" id="IPR037841">
    <property type="entry name" value="SET_SETD1A/B"/>
</dbReference>
<accession>A0A0K2TLX4</accession>
<reference evidence="19" key="1">
    <citation type="submission" date="2014-05" db="EMBL/GenBank/DDBJ databases">
        <authorList>
            <person name="Chronopoulou M."/>
        </authorList>
    </citation>
    <scope>NUCLEOTIDE SEQUENCE</scope>
    <source>
        <tissue evidence="19">Whole organism</tissue>
    </source>
</reference>
<dbReference type="SMART" id="SM00360">
    <property type="entry name" value="RRM"/>
    <property type="match status" value="1"/>
</dbReference>
<protein>
    <recommendedName>
        <fullName evidence="2">[histone H3]-lysine(4) N-trimethyltransferase</fullName>
        <ecNumber evidence="2">2.1.1.354</ecNumber>
    </recommendedName>
</protein>
<comment type="catalytic activity">
    <reaction evidence="13">
        <text>N(6),N(6)-dimethyl-L-lysyl(4)-[histone H3] + S-adenosyl-L-methionine = N(6),N(6),N(6)-trimethyl-L-lysyl(4)-[histone H3] + S-adenosyl-L-homocysteine + H(+)</text>
        <dbReference type="Rhea" id="RHEA:60272"/>
        <dbReference type="Rhea" id="RHEA-COMP:15537"/>
        <dbReference type="Rhea" id="RHEA-COMP:15540"/>
        <dbReference type="ChEBI" id="CHEBI:15378"/>
        <dbReference type="ChEBI" id="CHEBI:57856"/>
        <dbReference type="ChEBI" id="CHEBI:59789"/>
        <dbReference type="ChEBI" id="CHEBI:61961"/>
        <dbReference type="ChEBI" id="CHEBI:61976"/>
    </reaction>
</comment>
<evidence type="ECO:0000256" key="12">
    <source>
        <dbReference type="ARBA" id="ARBA00047583"/>
    </source>
</evidence>
<keyword evidence="8" id="KW-0805">Transcription regulation</keyword>
<keyword evidence="4" id="KW-0808">Transferase</keyword>
<evidence type="ECO:0000256" key="2">
    <source>
        <dbReference type="ARBA" id="ARBA00012182"/>
    </source>
</evidence>
<evidence type="ECO:0000256" key="9">
    <source>
        <dbReference type="ARBA" id="ARBA00023163"/>
    </source>
</evidence>
<feature type="compositionally biased region" description="Basic and acidic residues" evidence="15">
    <location>
        <begin position="795"/>
        <end position="817"/>
    </location>
</feature>
<feature type="compositionally biased region" description="Basic and acidic residues" evidence="15">
    <location>
        <begin position="380"/>
        <end position="390"/>
    </location>
</feature>
<dbReference type="PROSITE" id="PS50280">
    <property type="entry name" value="SET"/>
    <property type="match status" value="1"/>
</dbReference>
<feature type="domain" description="SET" evidence="17">
    <location>
        <begin position="1255"/>
        <end position="1372"/>
    </location>
</feature>
<name>A0A0K2TLX4_LEPSM</name>
<feature type="compositionally biased region" description="Low complexity" evidence="15">
    <location>
        <begin position="963"/>
        <end position="972"/>
    </location>
</feature>
<feature type="region of interest" description="Disordered" evidence="15">
    <location>
        <begin position="184"/>
        <end position="218"/>
    </location>
</feature>
<keyword evidence="10" id="KW-0539">Nucleus</keyword>
<evidence type="ECO:0000256" key="8">
    <source>
        <dbReference type="ARBA" id="ARBA00023015"/>
    </source>
</evidence>
<dbReference type="InterPro" id="IPR012677">
    <property type="entry name" value="Nucleotide-bd_a/b_plait_sf"/>
</dbReference>
<evidence type="ECO:0000256" key="11">
    <source>
        <dbReference type="ARBA" id="ARBA00047571"/>
    </source>
</evidence>
<feature type="compositionally biased region" description="Polar residues" evidence="15">
    <location>
        <begin position="450"/>
        <end position="469"/>
    </location>
</feature>
<feature type="compositionally biased region" description="Polar residues" evidence="15">
    <location>
        <begin position="197"/>
        <end position="212"/>
    </location>
</feature>
<dbReference type="GO" id="GO:0003723">
    <property type="term" value="F:RNA binding"/>
    <property type="evidence" value="ECO:0007669"/>
    <property type="project" value="UniProtKB-UniRule"/>
</dbReference>
<organism evidence="19">
    <name type="scientific">Lepeophtheirus salmonis</name>
    <name type="common">Salmon louse</name>
    <name type="synonym">Caligus salmonis</name>
    <dbReference type="NCBI Taxonomy" id="72036"/>
    <lineage>
        <taxon>Eukaryota</taxon>
        <taxon>Metazoa</taxon>
        <taxon>Ecdysozoa</taxon>
        <taxon>Arthropoda</taxon>
        <taxon>Crustacea</taxon>
        <taxon>Multicrustacea</taxon>
        <taxon>Hexanauplia</taxon>
        <taxon>Copepoda</taxon>
        <taxon>Siphonostomatoida</taxon>
        <taxon>Caligidae</taxon>
        <taxon>Lepeophtheirus</taxon>
    </lineage>
</organism>
<feature type="region of interest" description="Disordered" evidence="15">
    <location>
        <begin position="1146"/>
        <end position="1174"/>
    </location>
</feature>
<feature type="compositionally biased region" description="Basic and acidic residues" evidence="15">
    <location>
        <begin position="870"/>
        <end position="880"/>
    </location>
</feature>